<dbReference type="Proteomes" id="UP000698242">
    <property type="component" value="Unassembled WGS sequence"/>
</dbReference>
<dbReference type="RefSeq" id="WP_159964141.1">
    <property type="nucleotide sequence ID" value="NZ_APKE01000010.1"/>
</dbReference>
<evidence type="ECO:0000313" key="2">
    <source>
        <dbReference type="EMBL" id="KAF0676925.1"/>
    </source>
</evidence>
<protein>
    <submittedName>
        <fullName evidence="2">Uncharacterized protein</fullName>
    </submittedName>
</protein>
<feature type="signal peptide" evidence="1">
    <location>
        <begin position="1"/>
        <end position="24"/>
    </location>
</feature>
<comment type="caution">
    <text evidence="2">The sequence shown here is derived from an EMBL/GenBank/DDBJ whole genome shotgun (WGS) entry which is preliminary data.</text>
</comment>
<dbReference type="EMBL" id="APKE01000010">
    <property type="protein sequence ID" value="KAF0676925.1"/>
    <property type="molecule type" value="Genomic_DNA"/>
</dbReference>
<keyword evidence="3" id="KW-1185">Reference proteome</keyword>
<organism evidence="2 3">
    <name type="scientific">Profundibacterium mesophilum KAUST100406-0324</name>
    <dbReference type="NCBI Taxonomy" id="1037889"/>
    <lineage>
        <taxon>Bacteria</taxon>
        <taxon>Pseudomonadati</taxon>
        <taxon>Pseudomonadota</taxon>
        <taxon>Alphaproteobacteria</taxon>
        <taxon>Rhodobacterales</taxon>
        <taxon>Roseobacteraceae</taxon>
        <taxon>Profundibacterium</taxon>
    </lineage>
</organism>
<proteinExistence type="predicted"/>
<dbReference type="AlphaFoldDB" id="A0A921NS57"/>
<reference evidence="2" key="1">
    <citation type="submission" date="2013-03" db="EMBL/GenBank/DDBJ databases">
        <title>Genome Sequence of the Profundibacterium mesophilum strain KAUST100406-0324T from Red Sea, a novel genus in the family Rhodobacteraceae.</title>
        <authorList>
            <person name="Essack M."/>
            <person name="Alam I."/>
            <person name="Lafi F."/>
            <person name="Alawi W."/>
            <person name="Kamanu F."/>
            <person name="Al-Suwailem A."/>
            <person name="Lee O.O."/>
            <person name="Xu Y."/>
            <person name="Bajic V."/>
            <person name="Qian P.-Y."/>
            <person name="Archer J."/>
        </authorList>
    </citation>
    <scope>NUCLEOTIDE SEQUENCE</scope>
    <source>
        <strain evidence="2">KAUST100406-0324</strain>
    </source>
</reference>
<evidence type="ECO:0000313" key="3">
    <source>
        <dbReference type="Proteomes" id="UP000698242"/>
    </source>
</evidence>
<feature type="chain" id="PRO_5037494879" evidence="1">
    <location>
        <begin position="25"/>
        <end position="144"/>
    </location>
</feature>
<accession>A0A921NS57</accession>
<keyword evidence="1" id="KW-0732">Signal</keyword>
<name>A0A921NS57_9RHOB</name>
<evidence type="ECO:0000256" key="1">
    <source>
        <dbReference type="SAM" id="SignalP"/>
    </source>
</evidence>
<gene>
    <name evidence="2" type="ORF">PMES_00722</name>
</gene>
<sequence length="144" mass="13824">MTFKTISAAAAAALMLAGATAASATTCEISLPAPTSEAQAAANAALAARITANYPVEVDAPSMGGASTNVTVPNCNPADFAGVARTTSGGTVTTGMEMGNMRNVAIAGGAVAGLVVLAAIIADDDDAAGTTTTTDLTDGGDSDN</sequence>